<comment type="caution">
    <text evidence="1">The sequence shown here is derived from an EMBL/GenBank/DDBJ whole genome shotgun (WGS) entry which is preliminary data.</text>
</comment>
<evidence type="ECO:0000313" key="1">
    <source>
        <dbReference type="EMBL" id="EDY21265.1"/>
    </source>
</evidence>
<organism evidence="1 2">
    <name type="scientific">Chthoniobacter flavus Ellin428</name>
    <dbReference type="NCBI Taxonomy" id="497964"/>
    <lineage>
        <taxon>Bacteria</taxon>
        <taxon>Pseudomonadati</taxon>
        <taxon>Verrucomicrobiota</taxon>
        <taxon>Spartobacteria</taxon>
        <taxon>Chthoniobacterales</taxon>
        <taxon>Chthoniobacteraceae</taxon>
        <taxon>Chthoniobacter</taxon>
    </lineage>
</organism>
<keyword evidence="2" id="KW-1185">Reference proteome</keyword>
<reference evidence="1 2" key="1">
    <citation type="journal article" date="2011" name="J. Bacteriol.">
        <title>Genome sequence of Chthoniobacter flavus Ellin428, an aerobic heterotrophic soil bacterium.</title>
        <authorList>
            <person name="Kant R."/>
            <person name="van Passel M.W."/>
            <person name="Palva A."/>
            <person name="Lucas S."/>
            <person name="Lapidus A."/>
            <person name="Glavina Del Rio T."/>
            <person name="Dalin E."/>
            <person name="Tice H."/>
            <person name="Bruce D."/>
            <person name="Goodwin L."/>
            <person name="Pitluck S."/>
            <person name="Larimer F.W."/>
            <person name="Land M.L."/>
            <person name="Hauser L."/>
            <person name="Sangwan P."/>
            <person name="de Vos W.M."/>
            <person name="Janssen P.H."/>
            <person name="Smidt H."/>
        </authorList>
    </citation>
    <scope>NUCLEOTIDE SEQUENCE [LARGE SCALE GENOMIC DNA]</scope>
    <source>
        <strain evidence="1 2">Ellin428</strain>
    </source>
</reference>
<gene>
    <name evidence="1" type="ORF">CfE428DRAFT_1558</name>
</gene>
<accession>B4CWU5</accession>
<name>B4CWU5_9BACT</name>
<sequence>MQPTEILREEWPKIGLKKRQHCLTIYATGSKSTVPSTLAVRLLAIGWKK</sequence>
<dbReference type="EMBL" id="ABVL01000003">
    <property type="protein sequence ID" value="EDY21265.1"/>
    <property type="molecule type" value="Genomic_DNA"/>
</dbReference>
<dbReference type="AlphaFoldDB" id="B4CWU5"/>
<dbReference type="Proteomes" id="UP000005824">
    <property type="component" value="Unassembled WGS sequence"/>
</dbReference>
<proteinExistence type="predicted"/>
<evidence type="ECO:0000313" key="2">
    <source>
        <dbReference type="Proteomes" id="UP000005824"/>
    </source>
</evidence>
<dbReference type="InParanoid" id="B4CWU5"/>
<protein>
    <submittedName>
        <fullName evidence="1">Uncharacterized protein</fullName>
    </submittedName>
</protein>